<dbReference type="PRINTS" id="PR01166">
    <property type="entry name" value="CYCOXIDASEII"/>
</dbReference>
<dbReference type="InterPro" id="IPR001505">
    <property type="entry name" value="Copper_CuA"/>
</dbReference>
<keyword evidence="8" id="KW-1278">Translocase</keyword>
<dbReference type="Gene3D" id="1.10.287.90">
    <property type="match status" value="1"/>
</dbReference>
<name>A0ABT9VVA5_9BACI</name>
<dbReference type="PANTHER" id="PTHR22888">
    <property type="entry name" value="CYTOCHROME C OXIDASE, SUBUNIT II"/>
    <property type="match status" value="1"/>
</dbReference>
<organism evidence="23 24">
    <name type="scientific">Caldalkalibacillus horti</name>
    <dbReference type="NCBI Taxonomy" id="77523"/>
    <lineage>
        <taxon>Bacteria</taxon>
        <taxon>Bacillati</taxon>
        <taxon>Bacillota</taxon>
        <taxon>Bacilli</taxon>
        <taxon>Bacillales</taxon>
        <taxon>Bacillaceae</taxon>
        <taxon>Caldalkalibacillus</taxon>
    </lineage>
</organism>
<keyword evidence="5 17" id="KW-0679">Respiratory chain</keyword>
<dbReference type="Proteomes" id="UP001235840">
    <property type="component" value="Unassembled WGS sequence"/>
</dbReference>
<evidence type="ECO:0000256" key="13">
    <source>
        <dbReference type="ARBA" id="ARBA00023136"/>
    </source>
</evidence>
<keyword evidence="11 16" id="KW-0408">Iron</keyword>
<feature type="transmembrane region" description="Helical" evidence="19">
    <location>
        <begin position="86"/>
        <end position="105"/>
    </location>
</feature>
<keyword evidence="12 18" id="KW-0186">Copper</keyword>
<evidence type="ECO:0000256" key="15">
    <source>
        <dbReference type="ARBA" id="ARBA00047816"/>
    </source>
</evidence>
<evidence type="ECO:0000256" key="19">
    <source>
        <dbReference type="SAM" id="Phobius"/>
    </source>
</evidence>
<keyword evidence="24" id="KW-1185">Reference proteome</keyword>
<feature type="transmembrane region" description="Helical" evidence="19">
    <location>
        <begin position="39"/>
        <end position="62"/>
    </location>
</feature>
<evidence type="ECO:0000256" key="14">
    <source>
        <dbReference type="ARBA" id="ARBA00024688"/>
    </source>
</evidence>
<dbReference type="PROSITE" id="PS50857">
    <property type="entry name" value="COX2_CUA"/>
    <property type="match status" value="1"/>
</dbReference>
<dbReference type="InterPro" id="IPR011759">
    <property type="entry name" value="Cyt_c_oxidase_su2_TM_dom"/>
</dbReference>
<dbReference type="InterPro" id="IPR009056">
    <property type="entry name" value="Cyt_c-like_dom"/>
</dbReference>
<dbReference type="InterPro" id="IPR036257">
    <property type="entry name" value="Cyt_c_oxidase_su2_TM_sf"/>
</dbReference>
<dbReference type="PROSITE" id="PS50999">
    <property type="entry name" value="COX2_TM"/>
    <property type="match status" value="1"/>
</dbReference>
<reference evidence="23 24" key="1">
    <citation type="submission" date="2023-07" db="EMBL/GenBank/DDBJ databases">
        <title>Genomic Encyclopedia of Type Strains, Phase IV (KMG-IV): sequencing the most valuable type-strain genomes for metagenomic binning, comparative biology and taxonomic classification.</title>
        <authorList>
            <person name="Goeker M."/>
        </authorList>
    </citation>
    <scope>NUCLEOTIDE SEQUENCE [LARGE SCALE GENOMIC DNA]</scope>
    <source>
        <strain evidence="23 24">DSM 12751</strain>
    </source>
</reference>
<dbReference type="Pfam" id="PF00116">
    <property type="entry name" value="COX2"/>
    <property type="match status" value="1"/>
</dbReference>
<gene>
    <name evidence="23" type="ORF">J2S11_000710</name>
</gene>
<accession>A0ABT9VVA5</accession>
<evidence type="ECO:0000256" key="2">
    <source>
        <dbReference type="ARBA" id="ARBA00007866"/>
    </source>
</evidence>
<dbReference type="PROSITE" id="PS00078">
    <property type="entry name" value="COX2"/>
    <property type="match status" value="1"/>
</dbReference>
<feature type="domain" description="Cytochrome c" evidence="22">
    <location>
        <begin position="239"/>
        <end position="334"/>
    </location>
</feature>
<dbReference type="InterPro" id="IPR008972">
    <property type="entry name" value="Cupredoxin"/>
</dbReference>
<keyword evidence="13 19" id="KW-0472">Membrane</keyword>
<evidence type="ECO:0000256" key="3">
    <source>
        <dbReference type="ARBA" id="ARBA00022448"/>
    </source>
</evidence>
<keyword evidence="4 16" id="KW-0349">Heme</keyword>
<dbReference type="InterPro" id="IPR014222">
    <property type="entry name" value="Cyt_c_oxidase_su2"/>
</dbReference>
<comment type="subcellular location">
    <subcellularLocation>
        <location evidence="17">Cell membrane</location>
        <topology evidence="17">Multi-pass membrane protein</topology>
    </subcellularLocation>
    <subcellularLocation>
        <location evidence="1">Membrane</location>
        <topology evidence="1">Multi-pass membrane protein</topology>
    </subcellularLocation>
</comment>
<proteinExistence type="inferred from homology"/>
<evidence type="ECO:0000256" key="6">
    <source>
        <dbReference type="ARBA" id="ARBA00022692"/>
    </source>
</evidence>
<comment type="caution">
    <text evidence="23">The sequence shown here is derived from an EMBL/GenBank/DDBJ whole genome shotgun (WGS) entry which is preliminary data.</text>
</comment>
<evidence type="ECO:0000256" key="8">
    <source>
        <dbReference type="ARBA" id="ARBA00022967"/>
    </source>
</evidence>
<dbReference type="Pfam" id="PF00034">
    <property type="entry name" value="Cytochrom_C"/>
    <property type="match status" value="1"/>
</dbReference>
<dbReference type="CDD" id="cd04213">
    <property type="entry name" value="CuRO_CcO_Caa3_II"/>
    <property type="match status" value="1"/>
</dbReference>
<dbReference type="EC" id="7.1.1.9" evidence="18"/>
<protein>
    <recommendedName>
        <fullName evidence="18">Cytochrome c oxidase subunit 2</fullName>
        <ecNumber evidence="18">7.1.1.9</ecNumber>
    </recommendedName>
</protein>
<comment type="catalytic activity">
    <reaction evidence="15 18">
        <text>4 Fe(II)-[cytochrome c] + O2 + 8 H(+)(in) = 4 Fe(III)-[cytochrome c] + 2 H2O + 4 H(+)(out)</text>
        <dbReference type="Rhea" id="RHEA:11436"/>
        <dbReference type="Rhea" id="RHEA-COMP:10350"/>
        <dbReference type="Rhea" id="RHEA-COMP:14399"/>
        <dbReference type="ChEBI" id="CHEBI:15377"/>
        <dbReference type="ChEBI" id="CHEBI:15378"/>
        <dbReference type="ChEBI" id="CHEBI:15379"/>
        <dbReference type="ChEBI" id="CHEBI:29033"/>
        <dbReference type="ChEBI" id="CHEBI:29034"/>
        <dbReference type="EC" id="7.1.1.9"/>
    </reaction>
</comment>
<evidence type="ECO:0000256" key="7">
    <source>
        <dbReference type="ARBA" id="ARBA00022723"/>
    </source>
</evidence>
<evidence type="ECO:0000313" key="23">
    <source>
        <dbReference type="EMBL" id="MDQ0164810.1"/>
    </source>
</evidence>
<comment type="cofactor">
    <cofactor evidence="18">
        <name>Cu cation</name>
        <dbReference type="ChEBI" id="CHEBI:23378"/>
    </cofactor>
    <text evidence="18">Binds a copper A center.</text>
</comment>
<dbReference type="InterPro" id="IPR002429">
    <property type="entry name" value="CcO_II-like_C"/>
</dbReference>
<dbReference type="PROSITE" id="PS51257">
    <property type="entry name" value="PROKAR_LIPOPROTEIN"/>
    <property type="match status" value="1"/>
</dbReference>
<dbReference type="Pfam" id="PF02790">
    <property type="entry name" value="COX2_TM"/>
    <property type="match status" value="1"/>
</dbReference>
<dbReference type="SUPFAM" id="SSF49503">
    <property type="entry name" value="Cupredoxins"/>
    <property type="match status" value="1"/>
</dbReference>
<feature type="domain" description="Cytochrome oxidase subunit II transmembrane region profile" evidence="21">
    <location>
        <begin position="16"/>
        <end position="114"/>
    </location>
</feature>
<dbReference type="InterPro" id="IPR045187">
    <property type="entry name" value="CcO_II"/>
</dbReference>
<comment type="similarity">
    <text evidence="2 17">Belongs to the cytochrome c oxidase subunit 2 family.</text>
</comment>
<evidence type="ECO:0000256" key="12">
    <source>
        <dbReference type="ARBA" id="ARBA00023008"/>
    </source>
</evidence>
<keyword evidence="6 17" id="KW-0812">Transmembrane</keyword>
<evidence type="ECO:0000256" key="17">
    <source>
        <dbReference type="RuleBase" id="RU000456"/>
    </source>
</evidence>
<evidence type="ECO:0000256" key="11">
    <source>
        <dbReference type="ARBA" id="ARBA00023004"/>
    </source>
</evidence>
<evidence type="ECO:0000256" key="10">
    <source>
        <dbReference type="ARBA" id="ARBA00022989"/>
    </source>
</evidence>
<evidence type="ECO:0000256" key="18">
    <source>
        <dbReference type="RuleBase" id="RU004024"/>
    </source>
</evidence>
<dbReference type="PANTHER" id="PTHR22888:SF10">
    <property type="entry name" value="CYTOCHROME C OXIDASE SUBUNIT 2"/>
    <property type="match status" value="1"/>
</dbReference>
<dbReference type="Gene3D" id="2.60.40.420">
    <property type="entry name" value="Cupredoxins - blue copper proteins"/>
    <property type="match status" value="1"/>
</dbReference>
<keyword evidence="9 17" id="KW-0249">Electron transport</keyword>
<evidence type="ECO:0000256" key="4">
    <source>
        <dbReference type="ARBA" id="ARBA00022617"/>
    </source>
</evidence>
<evidence type="ECO:0000256" key="9">
    <source>
        <dbReference type="ARBA" id="ARBA00022982"/>
    </source>
</evidence>
<evidence type="ECO:0000256" key="1">
    <source>
        <dbReference type="ARBA" id="ARBA00004141"/>
    </source>
</evidence>
<dbReference type="PROSITE" id="PS51007">
    <property type="entry name" value="CYTC"/>
    <property type="match status" value="1"/>
</dbReference>
<evidence type="ECO:0000259" key="22">
    <source>
        <dbReference type="PROSITE" id="PS51007"/>
    </source>
</evidence>
<evidence type="ECO:0000313" key="24">
    <source>
        <dbReference type="Proteomes" id="UP001235840"/>
    </source>
</evidence>
<comment type="function">
    <text evidence="14 18">Subunits I and II form the functional core of the enzyme complex. Electrons originating in cytochrome c are transferred via heme a and Cu(A) to the binuclear center formed by heme a3 and Cu(B).</text>
</comment>
<dbReference type="NCBIfam" id="TIGR02866">
    <property type="entry name" value="CoxB"/>
    <property type="match status" value="1"/>
</dbReference>
<keyword evidence="3 17" id="KW-0813">Transport</keyword>
<dbReference type="InterPro" id="IPR036909">
    <property type="entry name" value="Cyt_c-like_dom_sf"/>
</dbReference>
<dbReference type="InterPro" id="IPR034236">
    <property type="entry name" value="CuRO_CcO_Caa3_II"/>
</dbReference>
<sequence>MKRLLPIVALALLLAGCGAPELSALNPSGAVAEKQLSLIILSISIMVLVFVVVAIIFTYVVIRYRERPGQEKEIPVQVEGNHKLEIIWTVIPILLLIVLAVPTVMTTFSLAEEAPEDAFWVDVTAHQYWWNFEYPDTNIVTAQELVIPTGERVYINLESADVIHSFWVPALAGKMDTNPDNTNKMYIETDTPGIYDGRCAELCGEAHALMNFRVVALEPAEYNNWVAGMQNFDEEVVSAQATEGRELFAQSCIGCHAVDASQPGLGPNLAGFAERGTIAGFLAKSSDNPEEADANLKAWIKEAQAVKPGNAMPNFLDLNDQELDAIVEYLNSLTLD</sequence>
<keyword evidence="10 19" id="KW-1133">Transmembrane helix</keyword>
<evidence type="ECO:0000256" key="5">
    <source>
        <dbReference type="ARBA" id="ARBA00022660"/>
    </source>
</evidence>
<evidence type="ECO:0000259" key="21">
    <source>
        <dbReference type="PROSITE" id="PS50999"/>
    </source>
</evidence>
<dbReference type="SUPFAM" id="SSF46626">
    <property type="entry name" value="Cytochrome c"/>
    <property type="match status" value="1"/>
</dbReference>
<evidence type="ECO:0000259" key="20">
    <source>
        <dbReference type="PROSITE" id="PS50857"/>
    </source>
</evidence>
<dbReference type="SUPFAM" id="SSF81464">
    <property type="entry name" value="Cytochrome c oxidase subunit II-like, transmembrane region"/>
    <property type="match status" value="1"/>
</dbReference>
<keyword evidence="7 16" id="KW-0479">Metal-binding</keyword>
<dbReference type="EMBL" id="JAUSTY010000002">
    <property type="protein sequence ID" value="MDQ0164810.1"/>
    <property type="molecule type" value="Genomic_DNA"/>
</dbReference>
<evidence type="ECO:0000256" key="16">
    <source>
        <dbReference type="PROSITE-ProRule" id="PRU00433"/>
    </source>
</evidence>
<feature type="domain" description="Cytochrome oxidase subunit II copper A binding" evidence="20">
    <location>
        <begin position="116"/>
        <end position="228"/>
    </location>
</feature>